<feature type="transmembrane region" description="Helical" evidence="8">
    <location>
        <begin position="364"/>
        <end position="386"/>
    </location>
</feature>
<accession>A0A195BXA1</accession>
<evidence type="ECO:0000256" key="6">
    <source>
        <dbReference type="ARBA" id="ARBA00024338"/>
    </source>
</evidence>
<dbReference type="PANTHER" id="PTHR23505">
    <property type="entry name" value="SPINSTER"/>
    <property type="match status" value="1"/>
</dbReference>
<dbReference type="PROSITE" id="PS50850">
    <property type="entry name" value="MFS"/>
    <property type="match status" value="1"/>
</dbReference>
<dbReference type="AlphaFoldDB" id="A0A195BXA1"/>
<feature type="transmembrane region" description="Helical" evidence="8">
    <location>
        <begin position="12"/>
        <end position="30"/>
    </location>
</feature>
<dbReference type="InterPro" id="IPR020846">
    <property type="entry name" value="MFS_dom"/>
</dbReference>
<feature type="transmembrane region" description="Helical" evidence="8">
    <location>
        <begin position="336"/>
        <end position="358"/>
    </location>
</feature>
<dbReference type="InterPro" id="IPR044770">
    <property type="entry name" value="MFS_spinster-like"/>
</dbReference>
<dbReference type="SUPFAM" id="SSF103473">
    <property type="entry name" value="MFS general substrate transporter"/>
    <property type="match status" value="1"/>
</dbReference>
<keyword evidence="2" id="KW-0813">Transport</keyword>
<keyword evidence="3 8" id="KW-0812">Transmembrane</keyword>
<keyword evidence="11" id="KW-1185">Reference proteome</keyword>
<feature type="transmembrane region" description="Helical" evidence="8">
    <location>
        <begin position="218"/>
        <end position="238"/>
    </location>
</feature>
<evidence type="ECO:0000256" key="3">
    <source>
        <dbReference type="ARBA" id="ARBA00022692"/>
    </source>
</evidence>
<reference evidence="10 11" key="1">
    <citation type="submission" date="2015-09" db="EMBL/GenBank/DDBJ databases">
        <title>Atta colombica WGS genome.</title>
        <authorList>
            <person name="Nygaard S."/>
            <person name="Hu H."/>
            <person name="Boomsma J."/>
            <person name="Zhang G."/>
        </authorList>
    </citation>
    <scope>NUCLEOTIDE SEQUENCE [LARGE SCALE GENOMIC DNA]</scope>
    <source>
        <strain evidence="10">Treedump-2</strain>
        <tissue evidence="10">Whole body</tissue>
    </source>
</reference>
<feature type="transmembrane region" description="Helical" evidence="8">
    <location>
        <begin position="398"/>
        <end position="415"/>
    </location>
</feature>
<keyword evidence="4 8" id="KW-1133">Transmembrane helix</keyword>
<evidence type="ECO:0000256" key="7">
    <source>
        <dbReference type="SAM" id="MobiDB-lite"/>
    </source>
</evidence>
<dbReference type="Pfam" id="PF07690">
    <property type="entry name" value="MFS_1"/>
    <property type="match status" value="1"/>
</dbReference>
<feature type="region of interest" description="Disordered" evidence="7">
    <location>
        <begin position="505"/>
        <end position="535"/>
    </location>
</feature>
<feature type="transmembrane region" description="Helical" evidence="8">
    <location>
        <begin position="302"/>
        <end position="324"/>
    </location>
</feature>
<dbReference type="InterPro" id="IPR011701">
    <property type="entry name" value="MFS"/>
</dbReference>
<dbReference type="EMBL" id="KQ976401">
    <property type="protein sequence ID" value="KYM92581.1"/>
    <property type="molecule type" value="Genomic_DNA"/>
</dbReference>
<dbReference type="GO" id="GO:0016020">
    <property type="term" value="C:membrane"/>
    <property type="evidence" value="ECO:0007669"/>
    <property type="project" value="UniProtKB-SubCell"/>
</dbReference>
<protein>
    <submittedName>
        <fullName evidence="10">Protein spinster like protein 1</fullName>
    </submittedName>
</protein>
<evidence type="ECO:0000313" key="10">
    <source>
        <dbReference type="EMBL" id="KYM92581.1"/>
    </source>
</evidence>
<evidence type="ECO:0000313" key="11">
    <source>
        <dbReference type="Proteomes" id="UP000078540"/>
    </source>
</evidence>
<dbReference type="CDD" id="cd17328">
    <property type="entry name" value="MFS_spinster_like"/>
    <property type="match status" value="1"/>
</dbReference>
<evidence type="ECO:0000256" key="5">
    <source>
        <dbReference type="ARBA" id="ARBA00023136"/>
    </source>
</evidence>
<dbReference type="Gene3D" id="1.20.1250.20">
    <property type="entry name" value="MFS general substrate transporter like domains"/>
    <property type="match status" value="1"/>
</dbReference>
<feature type="compositionally biased region" description="Low complexity" evidence="7">
    <location>
        <begin position="505"/>
        <end position="523"/>
    </location>
</feature>
<dbReference type="InterPro" id="IPR036259">
    <property type="entry name" value="MFS_trans_sf"/>
</dbReference>
<dbReference type="GO" id="GO:0022857">
    <property type="term" value="F:transmembrane transporter activity"/>
    <property type="evidence" value="ECO:0007669"/>
    <property type="project" value="InterPro"/>
</dbReference>
<evidence type="ECO:0000259" key="9">
    <source>
        <dbReference type="PROSITE" id="PS50850"/>
    </source>
</evidence>
<feature type="transmembrane region" description="Helical" evidence="8">
    <location>
        <begin position="187"/>
        <end position="206"/>
    </location>
</feature>
<evidence type="ECO:0000256" key="2">
    <source>
        <dbReference type="ARBA" id="ARBA00022448"/>
    </source>
</evidence>
<feature type="domain" description="Major facilitator superfamily (MFS) profile" evidence="9">
    <location>
        <begin position="19"/>
        <end position="500"/>
    </location>
</feature>
<dbReference type="Proteomes" id="UP000078540">
    <property type="component" value="Unassembled WGS sequence"/>
</dbReference>
<name>A0A195BXA1_9HYME</name>
<feature type="transmembrane region" description="Helical" evidence="8">
    <location>
        <begin position="126"/>
        <end position="148"/>
    </location>
</feature>
<comment type="similarity">
    <text evidence="6">Belongs to the major facilitator superfamily. Spinster (TC 2.A.1.49) family.</text>
</comment>
<dbReference type="PANTHER" id="PTHR23505:SF96">
    <property type="entry name" value="LP14756P"/>
    <property type="match status" value="1"/>
</dbReference>
<evidence type="ECO:0000256" key="8">
    <source>
        <dbReference type="SAM" id="Phobius"/>
    </source>
</evidence>
<keyword evidence="5 8" id="KW-0472">Membrane</keyword>
<gene>
    <name evidence="10" type="ORF">ALC53_01037</name>
</gene>
<sequence length="742" mass="81198">MQQFAFLYKPYALALMSIGYIIAELGHFLIGVTSKAVAEDLHYGDISCQFNSTTLTMAELPVPCETAENSTYCQSLELNGSYYCEWNYNGLGLDYQILAGPSFIAVYTIVGIILGVAADRYNRVKLLTVCTVIFSIAIILSGAVIEYWQLVILRMLLAAGEAGCNPLATGLLSDWFSEEQRGLVMSIFNWGIYGGYGIAFPVGRYIPNLNAWDLGWRICYYGAGVIGLIIALLTGLSLTEPERKTIGEESTNDGERLSVWKVLLQPRIVLLCLAASIRHSGGLCFAYNCDLYYRDYFPDYDLGWWLFAVTIVIGSLGVVVGGVVSDKIVAKMGIRSRVACLAISQLIATPFAFGSVYFNPLWAMITLGISYFFAEMWFGIVFAVVVEIVPLKLRSTTVGVFLFVMNNIGGNLPILVEPTRIAIGFRESLYIFYAGCYGIIKDSTLASKILGLDKRRLGRLGFLFSELPLEFGTSFCACSIVLTVEISSSIQVVVLKESCSRLSITSSHDSSSRRSSFSESLESAPAIHPEDSPISSVRSHEDFRLRSASESWNLLATRFSYETRSFLSPTVKTIPDDVCSSFDPVCAASKDDEKDLTNSRYELFSNVVVLQDSHRLRGLGFKAATKPKVIETSQMETISTADLSLSTRARKTDSTDDVVTSAVAPSDIAQILLATDADVDVEPNGDVNSSGVDVDVISVSSTVGPSIISNGFSTAQVSRFETVRFITNLELRQNKPSSTSND</sequence>
<comment type="subcellular location">
    <subcellularLocation>
        <location evidence="1">Membrane</location>
        <topology evidence="1">Multi-pass membrane protein</topology>
    </subcellularLocation>
</comment>
<dbReference type="STRING" id="520822.A0A195BXA1"/>
<proteinExistence type="inferred from homology"/>
<organism evidence="10 11">
    <name type="scientific">Atta colombica</name>
    <dbReference type="NCBI Taxonomy" id="520822"/>
    <lineage>
        <taxon>Eukaryota</taxon>
        <taxon>Metazoa</taxon>
        <taxon>Ecdysozoa</taxon>
        <taxon>Arthropoda</taxon>
        <taxon>Hexapoda</taxon>
        <taxon>Insecta</taxon>
        <taxon>Pterygota</taxon>
        <taxon>Neoptera</taxon>
        <taxon>Endopterygota</taxon>
        <taxon>Hymenoptera</taxon>
        <taxon>Apocrita</taxon>
        <taxon>Aculeata</taxon>
        <taxon>Formicoidea</taxon>
        <taxon>Formicidae</taxon>
        <taxon>Myrmicinae</taxon>
        <taxon>Atta</taxon>
    </lineage>
</organism>
<feature type="transmembrane region" description="Helical" evidence="8">
    <location>
        <begin position="95"/>
        <end position="114"/>
    </location>
</feature>
<evidence type="ECO:0000256" key="4">
    <source>
        <dbReference type="ARBA" id="ARBA00022989"/>
    </source>
</evidence>
<evidence type="ECO:0000256" key="1">
    <source>
        <dbReference type="ARBA" id="ARBA00004141"/>
    </source>
</evidence>